<accession>A0A4Y2TZC4</accession>
<keyword evidence="2" id="KW-1185">Reference proteome</keyword>
<sequence length="164" mass="18583">MAYYTKNISLSLVERISQSVFRGKLTTKDSYVRFACPIGALQSYNGALLEYSMPICSPESFNSLPTAQELPFLQMPRSLRQAIKNSLKELARRTVREHLVRSLGGSSAPDERFVAIQILSVFQRTQRDSQFPLTRVRVYFAFSREPPMNLETKVCSKDPSPIGD</sequence>
<evidence type="ECO:0000313" key="2">
    <source>
        <dbReference type="Proteomes" id="UP000499080"/>
    </source>
</evidence>
<dbReference type="AlphaFoldDB" id="A0A4Y2TZC4"/>
<proteinExistence type="predicted"/>
<comment type="caution">
    <text evidence="1">The sequence shown here is derived from an EMBL/GenBank/DDBJ whole genome shotgun (WGS) entry which is preliminary data.</text>
</comment>
<reference evidence="1 2" key="1">
    <citation type="journal article" date="2019" name="Sci. Rep.">
        <title>Orb-weaving spider Araneus ventricosus genome elucidates the spidroin gene catalogue.</title>
        <authorList>
            <person name="Kono N."/>
            <person name="Nakamura H."/>
            <person name="Ohtoshi R."/>
            <person name="Moran D.A.P."/>
            <person name="Shinohara A."/>
            <person name="Yoshida Y."/>
            <person name="Fujiwara M."/>
            <person name="Mori M."/>
            <person name="Tomita M."/>
            <person name="Arakawa K."/>
        </authorList>
    </citation>
    <scope>NUCLEOTIDE SEQUENCE [LARGE SCALE GENOMIC DNA]</scope>
</reference>
<name>A0A4Y2TZC4_ARAVE</name>
<protein>
    <submittedName>
        <fullName evidence="1">Uncharacterized protein</fullName>
    </submittedName>
</protein>
<gene>
    <name evidence="1" type="ORF">AVEN_88178_1</name>
</gene>
<dbReference type="EMBL" id="BGPR01032022">
    <property type="protein sequence ID" value="GBO05361.1"/>
    <property type="molecule type" value="Genomic_DNA"/>
</dbReference>
<evidence type="ECO:0000313" key="1">
    <source>
        <dbReference type="EMBL" id="GBO05361.1"/>
    </source>
</evidence>
<organism evidence="1 2">
    <name type="scientific">Araneus ventricosus</name>
    <name type="common">Orbweaver spider</name>
    <name type="synonym">Epeira ventricosa</name>
    <dbReference type="NCBI Taxonomy" id="182803"/>
    <lineage>
        <taxon>Eukaryota</taxon>
        <taxon>Metazoa</taxon>
        <taxon>Ecdysozoa</taxon>
        <taxon>Arthropoda</taxon>
        <taxon>Chelicerata</taxon>
        <taxon>Arachnida</taxon>
        <taxon>Araneae</taxon>
        <taxon>Araneomorphae</taxon>
        <taxon>Entelegynae</taxon>
        <taxon>Araneoidea</taxon>
        <taxon>Araneidae</taxon>
        <taxon>Araneus</taxon>
    </lineage>
</organism>
<dbReference type="Proteomes" id="UP000499080">
    <property type="component" value="Unassembled WGS sequence"/>
</dbReference>